<protein>
    <submittedName>
        <fullName evidence="3">Beta-lactamase class A</fullName>
    </submittedName>
</protein>
<dbReference type="InterPro" id="IPR000871">
    <property type="entry name" value="Beta-lactam_class-A"/>
</dbReference>
<proteinExistence type="predicted"/>
<dbReference type="PANTHER" id="PTHR35333:SF3">
    <property type="entry name" value="BETA-LACTAMASE-TYPE TRANSPEPTIDASE FOLD CONTAINING PROTEIN"/>
    <property type="match status" value="1"/>
</dbReference>
<sequence>MLKPLLSVFVLALAVTASAAAQSGPAAPASTSAQAAAKAEVDTLSLLLTLLRERPQDVALSVYPVTPGQPLPAPLLAHNAAQPMPLASSFKIVVLAAYAQAVAAGELDPQQPVTLAEWESFYVLQDGGAHAEALKSLNIPADAFGRAKDGTHAVPLDTLARAMIQFSDNAATDVLLTRLGRGRIDAAVQRLGLSGQQPVAPVSGVFAAWSAPSAAELLTLSPQQRADRFWHEAAQLAAWPSRRQPARIIFTALQKDAALGRQLQNSTFPAGTTADYAQLMAGVLGADTGQFSAEEQAVMRRHLGWLTEVSPENAAVFSAIYLKGGNLDQGVLTQNYALTPSQGPNAGQSIAVSLFLRNLPSEQAPPLQAALNEWMLRLAYDPVAQAAVREALRPLP</sequence>
<evidence type="ECO:0000313" key="4">
    <source>
        <dbReference type="Proteomes" id="UP000007718"/>
    </source>
</evidence>
<dbReference type="Proteomes" id="UP000007718">
    <property type="component" value="Chromosome"/>
</dbReference>
<reference evidence="3 4" key="2">
    <citation type="journal article" date="2012" name="Stand. Genomic Sci.">
        <title>Complete genome sequence of the orange-red pigmented, radioresistant Deinococcus proteolyticus type strain (MRP(T)).</title>
        <authorList>
            <person name="Copeland A."/>
            <person name="Zeytun A."/>
            <person name="Yassawong M."/>
            <person name="Nolan M."/>
            <person name="Lucas S."/>
            <person name="Hammon N."/>
            <person name="Deshpande S."/>
            <person name="Cheng J.F."/>
            <person name="Han C."/>
            <person name="Tapia R."/>
            <person name="Goodwin L.A."/>
            <person name="Pitluck S."/>
            <person name="Mavromatis K."/>
            <person name="Liolios K."/>
            <person name="Pagani I."/>
            <person name="Ivanova N."/>
            <person name="Mikhailova N."/>
            <person name="Pati A."/>
            <person name="Chen A."/>
            <person name="Palaniappan K."/>
            <person name="Land M."/>
            <person name="Hauser L."/>
            <person name="Jeffries C.D."/>
            <person name="Brambilla E.M."/>
            <person name="Rohde M."/>
            <person name="Sikorski J."/>
            <person name="Pukall R."/>
            <person name="Goker M."/>
            <person name="Detter J.C."/>
            <person name="Woyke T."/>
            <person name="Bristow J."/>
            <person name="Eisen J.A."/>
            <person name="Markowitz V."/>
            <person name="Hugenholtz P."/>
            <person name="Kyrpides N.C."/>
            <person name="Klenk H.P."/>
            <person name="Lapidus A."/>
        </authorList>
    </citation>
    <scope>NUCLEOTIDE SEQUENCE [LARGE SCALE GENOMIC DNA]</scope>
    <source>
        <strain evidence="4">ATCC 35074 / DSM 20540 / JCM 6276 / NBRC 101906 / NCIMB 13154 / VKM Ac-1939 / CCM 2703 / MRP</strain>
    </source>
</reference>
<dbReference type="Gene3D" id="3.40.710.10">
    <property type="entry name" value="DD-peptidase/beta-lactamase superfamily"/>
    <property type="match status" value="1"/>
</dbReference>
<dbReference type="RefSeq" id="WP_013615733.1">
    <property type="nucleotide sequence ID" value="NC_015161.1"/>
</dbReference>
<feature type="chain" id="PRO_5003256109" evidence="1">
    <location>
        <begin position="20"/>
        <end position="396"/>
    </location>
</feature>
<keyword evidence="1" id="KW-0732">Signal</keyword>
<dbReference type="eggNOG" id="COG2367">
    <property type="taxonomic scope" value="Bacteria"/>
</dbReference>
<accession>F0RMQ7</accession>
<dbReference type="InterPro" id="IPR012338">
    <property type="entry name" value="Beta-lactam/transpept-like"/>
</dbReference>
<dbReference type="STRING" id="693977.Deipr_1994"/>
<evidence type="ECO:0000313" key="3">
    <source>
        <dbReference type="EMBL" id="ADY27125.1"/>
    </source>
</evidence>
<feature type="domain" description="Beta-lactamase class A catalytic" evidence="2">
    <location>
        <begin position="76"/>
        <end position="197"/>
    </location>
</feature>
<dbReference type="InterPro" id="IPR045155">
    <property type="entry name" value="Beta-lactam_cat"/>
</dbReference>
<dbReference type="HOGENOM" id="CLU_072254_0_0_0"/>
<dbReference type="GO" id="GO:0046677">
    <property type="term" value="P:response to antibiotic"/>
    <property type="evidence" value="ECO:0007669"/>
    <property type="project" value="InterPro"/>
</dbReference>
<dbReference type="SUPFAM" id="SSF56601">
    <property type="entry name" value="beta-lactamase/transpeptidase-like"/>
    <property type="match status" value="1"/>
</dbReference>
<dbReference type="GO" id="GO:0008800">
    <property type="term" value="F:beta-lactamase activity"/>
    <property type="evidence" value="ECO:0007669"/>
    <property type="project" value="InterPro"/>
</dbReference>
<dbReference type="Pfam" id="PF13354">
    <property type="entry name" value="Beta-lactamase2"/>
    <property type="match status" value="1"/>
</dbReference>
<keyword evidence="4" id="KW-1185">Reference proteome</keyword>
<gene>
    <name evidence="3" type="ordered locus">Deipr_1994</name>
</gene>
<dbReference type="EMBL" id="CP002536">
    <property type="protein sequence ID" value="ADY27125.1"/>
    <property type="molecule type" value="Genomic_DNA"/>
</dbReference>
<dbReference type="AlphaFoldDB" id="F0RMQ7"/>
<dbReference type="PANTHER" id="PTHR35333">
    <property type="entry name" value="BETA-LACTAMASE"/>
    <property type="match status" value="1"/>
</dbReference>
<name>F0RMQ7_DEIPM</name>
<evidence type="ECO:0000259" key="2">
    <source>
        <dbReference type="Pfam" id="PF13354"/>
    </source>
</evidence>
<dbReference type="KEGG" id="dpt:Deipr_1994"/>
<dbReference type="OrthoDB" id="975092at2"/>
<organism evidence="3 4">
    <name type="scientific">Deinococcus proteolyticus (strain ATCC 35074 / DSM 20540 / JCM 6276 / NBRC 101906 / NCIMB 13154 / VKM Ac-1939 / CCM 2703 / MRP)</name>
    <dbReference type="NCBI Taxonomy" id="693977"/>
    <lineage>
        <taxon>Bacteria</taxon>
        <taxon>Thermotogati</taxon>
        <taxon>Deinococcota</taxon>
        <taxon>Deinococci</taxon>
        <taxon>Deinococcales</taxon>
        <taxon>Deinococcaceae</taxon>
        <taxon>Deinococcus</taxon>
    </lineage>
</organism>
<evidence type="ECO:0000256" key="1">
    <source>
        <dbReference type="SAM" id="SignalP"/>
    </source>
</evidence>
<dbReference type="GO" id="GO:0030655">
    <property type="term" value="P:beta-lactam antibiotic catabolic process"/>
    <property type="evidence" value="ECO:0007669"/>
    <property type="project" value="InterPro"/>
</dbReference>
<feature type="signal peptide" evidence="1">
    <location>
        <begin position="1"/>
        <end position="19"/>
    </location>
</feature>
<reference evidence="4" key="1">
    <citation type="submission" date="2011-02" db="EMBL/GenBank/DDBJ databases">
        <title>The complete sequence of chromosome of Deinococcus proteolyticus DSM 20540.</title>
        <authorList>
            <consortium name="US DOE Joint Genome Institute (JGI-PGF)"/>
            <person name="Lucas S."/>
            <person name="Copeland A."/>
            <person name="Lapidus A."/>
            <person name="Bruce D."/>
            <person name="Goodwin L."/>
            <person name="Pitluck S."/>
            <person name="Kyrpides N."/>
            <person name="Mavromatis K."/>
            <person name="Pagani I."/>
            <person name="Ivanova N."/>
            <person name="Ovchinnikova G."/>
            <person name="Zeytun A."/>
            <person name="Detter J.C."/>
            <person name="Han C."/>
            <person name="Land M."/>
            <person name="Hauser L."/>
            <person name="Markowitz V."/>
            <person name="Cheng J.-F."/>
            <person name="Hugenholtz P."/>
            <person name="Woyke T."/>
            <person name="Wu D."/>
            <person name="Pukall R."/>
            <person name="Steenblock K."/>
            <person name="Brambilla E."/>
            <person name="Klenk H.-P."/>
            <person name="Eisen J.A."/>
        </authorList>
    </citation>
    <scope>NUCLEOTIDE SEQUENCE [LARGE SCALE GENOMIC DNA]</scope>
    <source>
        <strain evidence="4">ATCC 35074 / DSM 20540 / JCM 6276 / NBRC 101906 / NCIMB 13154 / VKM Ac-1939 / CCM 2703 / MRP</strain>
    </source>
</reference>